<proteinExistence type="predicted"/>
<evidence type="ECO:0008006" key="4">
    <source>
        <dbReference type="Google" id="ProtNLM"/>
    </source>
</evidence>
<dbReference type="InterPro" id="IPR036179">
    <property type="entry name" value="Ig-like_dom_sf"/>
</dbReference>
<protein>
    <recommendedName>
        <fullName evidence="4">Immunoglobulin V-set domain-containing protein</fullName>
    </recommendedName>
</protein>
<dbReference type="EMBL" id="JAHUTJ010016806">
    <property type="protein sequence ID" value="MED6270187.1"/>
    <property type="molecule type" value="Genomic_DNA"/>
</dbReference>
<evidence type="ECO:0000313" key="3">
    <source>
        <dbReference type="Proteomes" id="UP001352852"/>
    </source>
</evidence>
<comment type="caution">
    <text evidence="2">The sequence shown here is derived from an EMBL/GenBank/DDBJ whole genome shotgun (WGS) entry which is preliminary data.</text>
</comment>
<dbReference type="Gene3D" id="2.60.40.10">
    <property type="entry name" value="Immunoglobulins"/>
    <property type="match status" value="1"/>
</dbReference>
<feature type="transmembrane region" description="Helical" evidence="1">
    <location>
        <begin position="41"/>
        <end position="58"/>
    </location>
</feature>
<gene>
    <name evidence="2" type="ORF">CHARACLAT_007465</name>
</gene>
<keyword evidence="1" id="KW-1133">Transmembrane helix</keyword>
<organism evidence="2 3">
    <name type="scientific">Characodon lateralis</name>
    <dbReference type="NCBI Taxonomy" id="208331"/>
    <lineage>
        <taxon>Eukaryota</taxon>
        <taxon>Metazoa</taxon>
        <taxon>Chordata</taxon>
        <taxon>Craniata</taxon>
        <taxon>Vertebrata</taxon>
        <taxon>Euteleostomi</taxon>
        <taxon>Actinopterygii</taxon>
        <taxon>Neopterygii</taxon>
        <taxon>Teleostei</taxon>
        <taxon>Neoteleostei</taxon>
        <taxon>Acanthomorphata</taxon>
        <taxon>Ovalentaria</taxon>
        <taxon>Atherinomorphae</taxon>
        <taxon>Cyprinodontiformes</taxon>
        <taxon>Goodeidae</taxon>
        <taxon>Characodon</taxon>
    </lineage>
</organism>
<keyword evidence="1" id="KW-0812">Transmembrane</keyword>
<keyword evidence="1" id="KW-0472">Membrane</keyword>
<sequence length="155" mass="17268">MQDNRENQQEDGLVVKLELPPPLMLCHSALLMKFHPQTMDLMGFWVVLDVLLVVAAAGEHLMRKVGEDVTFSLGARVLKQNDGLTWSYGPNDSVLFNIYIGEDVVTKRSSKYKLDLTTGSLTIKGLFANDTAVYRGQIFNGNGTNQFFNLTVEGK</sequence>
<accession>A0ABU7D5K1</accession>
<evidence type="ECO:0000256" key="1">
    <source>
        <dbReference type="SAM" id="Phobius"/>
    </source>
</evidence>
<keyword evidence="3" id="KW-1185">Reference proteome</keyword>
<dbReference type="InterPro" id="IPR013783">
    <property type="entry name" value="Ig-like_fold"/>
</dbReference>
<evidence type="ECO:0000313" key="2">
    <source>
        <dbReference type="EMBL" id="MED6270187.1"/>
    </source>
</evidence>
<name>A0ABU7D5K1_9TELE</name>
<reference evidence="2 3" key="1">
    <citation type="submission" date="2021-06" db="EMBL/GenBank/DDBJ databases">
        <authorList>
            <person name="Palmer J.M."/>
        </authorList>
    </citation>
    <scope>NUCLEOTIDE SEQUENCE [LARGE SCALE GENOMIC DNA]</scope>
    <source>
        <strain evidence="2 3">CL_MEX2019</strain>
        <tissue evidence="2">Muscle</tissue>
    </source>
</reference>
<dbReference type="SUPFAM" id="SSF48726">
    <property type="entry name" value="Immunoglobulin"/>
    <property type="match status" value="1"/>
</dbReference>
<dbReference type="Proteomes" id="UP001352852">
    <property type="component" value="Unassembled WGS sequence"/>
</dbReference>